<dbReference type="InterPro" id="IPR050493">
    <property type="entry name" value="FAD-dep_Monooxygenase_BioMet"/>
</dbReference>
<keyword evidence="3" id="KW-0285">Flavoprotein</keyword>
<evidence type="ECO:0000256" key="10">
    <source>
        <dbReference type="ARBA" id="ARBA00035128"/>
    </source>
</evidence>
<organism evidence="14 15">
    <name type="scientific">Duffyella gerundensis</name>
    <dbReference type="NCBI Taxonomy" id="1619313"/>
    <lineage>
        <taxon>Bacteria</taxon>
        <taxon>Pseudomonadati</taxon>
        <taxon>Pseudomonadota</taxon>
        <taxon>Gammaproteobacteria</taxon>
        <taxon>Enterobacterales</taxon>
        <taxon>Erwiniaceae</taxon>
        <taxon>Duffyella</taxon>
    </lineage>
</organism>
<keyword evidence="7" id="KW-0520">NAD</keyword>
<dbReference type="GO" id="GO:0071949">
    <property type="term" value="F:FAD binding"/>
    <property type="evidence" value="ECO:0007669"/>
    <property type="project" value="InterPro"/>
</dbReference>
<evidence type="ECO:0000256" key="5">
    <source>
        <dbReference type="ARBA" id="ARBA00022827"/>
    </source>
</evidence>
<comment type="catalytic activity">
    <reaction evidence="12">
        <text>urate + NADH + O2 + H(+) = 5-hydroxyisourate + NAD(+) + H2O</text>
        <dbReference type="Rhea" id="RHEA:27329"/>
        <dbReference type="ChEBI" id="CHEBI:15377"/>
        <dbReference type="ChEBI" id="CHEBI:15378"/>
        <dbReference type="ChEBI" id="CHEBI:15379"/>
        <dbReference type="ChEBI" id="CHEBI:17775"/>
        <dbReference type="ChEBI" id="CHEBI:18072"/>
        <dbReference type="ChEBI" id="CHEBI:57540"/>
        <dbReference type="ChEBI" id="CHEBI:57945"/>
        <dbReference type="EC" id="1.14.13.113"/>
    </reaction>
</comment>
<accession>A0A0U5LNU9</accession>
<evidence type="ECO:0000256" key="3">
    <source>
        <dbReference type="ARBA" id="ARBA00022630"/>
    </source>
</evidence>
<dbReference type="Gene3D" id="3.50.50.60">
    <property type="entry name" value="FAD/NAD(P)-binding domain"/>
    <property type="match status" value="1"/>
</dbReference>
<dbReference type="EC" id="1.14.13.113" evidence="10"/>
<dbReference type="NCBIfam" id="NF033623">
    <property type="entry name" value="urate_HpxO"/>
    <property type="match status" value="1"/>
</dbReference>
<dbReference type="AlphaFoldDB" id="A0A0U5LNU9"/>
<sequence>MKAIIIGGGIGGACAAIALQRSGISTEVYEAVKVIKPVGAAISIWPNGVKCLNALGMAAPLRALAGNMASMAYRDHLYGSELTRFSMAPLVDAVGERPCPVARAELQAMLLDTYGRERVQFGKRVARVAQDAHGVTAWFEDGSSATGDLLIAADGTHSVVRAEVLGYPTPRRYAGYVNWNGLVTIDEQIAPADQWTTFVGEGKRVSLMPVSGNRFYFFFDVPLPKGLAEDRDSLRADLSRYFSGWAEPVQRLIAQIDPNTTNRVEIHDIEPFSQLVSGRIALLGDAAHSTTPDIGQGGCAAMEDAIVLAHCLQNQAASVAQRLENYQEQRVGRVKDLVLKARKRCDITHGKDPLQTQAWYQSLARETGEHVLAGMIETINGGPLN</sequence>
<evidence type="ECO:0000256" key="9">
    <source>
        <dbReference type="ARBA" id="ARBA00035121"/>
    </source>
</evidence>
<dbReference type="RefSeq" id="WP_067430503.1">
    <property type="nucleotide sequence ID" value="NZ_LN907827.1"/>
</dbReference>
<dbReference type="GO" id="GO:0004846">
    <property type="term" value="F:urate oxidase activity"/>
    <property type="evidence" value="ECO:0007669"/>
    <property type="project" value="InterPro"/>
</dbReference>
<dbReference type="InterPro" id="IPR002938">
    <property type="entry name" value="FAD-bd"/>
</dbReference>
<evidence type="ECO:0000256" key="6">
    <source>
        <dbReference type="ARBA" id="ARBA00023002"/>
    </source>
</evidence>
<dbReference type="PATRIC" id="fig|1619313.3.peg.1830"/>
<keyword evidence="5" id="KW-0274">FAD</keyword>
<evidence type="ECO:0000256" key="1">
    <source>
        <dbReference type="ARBA" id="ARBA00001974"/>
    </source>
</evidence>
<dbReference type="SUPFAM" id="SSF51905">
    <property type="entry name" value="FAD/NAD(P)-binding domain"/>
    <property type="match status" value="1"/>
</dbReference>
<dbReference type="PANTHER" id="PTHR13789">
    <property type="entry name" value="MONOOXYGENASE"/>
    <property type="match status" value="1"/>
</dbReference>
<reference evidence="15" key="1">
    <citation type="submission" date="2015-11" db="EMBL/GenBank/DDBJ databases">
        <authorList>
            <person name="Blom J."/>
        </authorList>
    </citation>
    <scope>NUCLEOTIDE SEQUENCE [LARGE SCALE GENOMIC DNA]</scope>
</reference>
<dbReference type="GO" id="GO:0006144">
    <property type="term" value="P:purine nucleobase metabolic process"/>
    <property type="evidence" value="ECO:0007669"/>
    <property type="project" value="UniProtKB-KW"/>
</dbReference>
<protein>
    <recommendedName>
        <fullName evidence="11">FAD-dependent urate hydroxylase</fullName>
        <ecNumber evidence="10">1.14.13.113</ecNumber>
    </recommendedName>
</protein>
<dbReference type="KEGG" id="ege:EM595_1762"/>
<feature type="domain" description="FAD-binding" evidence="13">
    <location>
        <begin position="2"/>
        <end position="338"/>
    </location>
</feature>
<dbReference type="PRINTS" id="PR00420">
    <property type="entry name" value="RNGMNOXGNASE"/>
</dbReference>
<evidence type="ECO:0000313" key="15">
    <source>
        <dbReference type="Proteomes" id="UP000059419"/>
    </source>
</evidence>
<keyword evidence="4" id="KW-0659">Purine metabolism</keyword>
<dbReference type="STRING" id="1619313.EM595_1762"/>
<keyword evidence="8" id="KW-0503">Monooxygenase</keyword>
<comment type="pathway">
    <text evidence="2">Purine metabolism; urate degradation.</text>
</comment>
<dbReference type="InterPro" id="IPR036188">
    <property type="entry name" value="FAD/NAD-bd_sf"/>
</dbReference>
<dbReference type="EMBL" id="LN907827">
    <property type="protein sequence ID" value="CUU23996.1"/>
    <property type="molecule type" value="Genomic_DNA"/>
</dbReference>
<name>A0A0U5LNU9_9GAMM</name>
<gene>
    <name evidence="14" type="primary">hpxO</name>
    <name evidence="14" type="ORF">EM595_1762</name>
</gene>
<dbReference type="OrthoDB" id="9782160at2"/>
<evidence type="ECO:0000256" key="2">
    <source>
        <dbReference type="ARBA" id="ARBA00004705"/>
    </source>
</evidence>
<keyword evidence="6 14" id="KW-0560">Oxidoreductase</keyword>
<dbReference type="InterPro" id="IPR047712">
    <property type="entry name" value="HpxO"/>
</dbReference>
<comment type="cofactor">
    <cofactor evidence="1">
        <name>FAD</name>
        <dbReference type="ChEBI" id="CHEBI:57692"/>
    </cofactor>
</comment>
<dbReference type="Pfam" id="PF01494">
    <property type="entry name" value="FAD_binding_3"/>
    <property type="match status" value="1"/>
</dbReference>
<dbReference type="GO" id="GO:0102099">
    <property type="term" value="F:FAD-dependent urate hydroxylase activity"/>
    <property type="evidence" value="ECO:0007669"/>
    <property type="project" value="UniProtKB-EC"/>
</dbReference>
<keyword evidence="15" id="KW-1185">Reference proteome</keyword>
<dbReference type="Proteomes" id="UP000059419">
    <property type="component" value="Chromosome 1"/>
</dbReference>
<proteinExistence type="inferred from homology"/>
<evidence type="ECO:0000313" key="14">
    <source>
        <dbReference type="EMBL" id="CUU23996.1"/>
    </source>
</evidence>
<evidence type="ECO:0000259" key="13">
    <source>
        <dbReference type="Pfam" id="PF01494"/>
    </source>
</evidence>
<evidence type="ECO:0000256" key="11">
    <source>
        <dbReference type="ARBA" id="ARBA00035262"/>
    </source>
</evidence>
<evidence type="ECO:0000256" key="12">
    <source>
        <dbReference type="ARBA" id="ARBA00047521"/>
    </source>
</evidence>
<dbReference type="GO" id="GO:0019628">
    <property type="term" value="P:urate catabolic process"/>
    <property type="evidence" value="ECO:0007669"/>
    <property type="project" value="InterPro"/>
</dbReference>
<dbReference type="PANTHER" id="PTHR13789:SF309">
    <property type="entry name" value="PUTATIVE (AFU_ORTHOLOGUE AFUA_6G14510)-RELATED"/>
    <property type="match status" value="1"/>
</dbReference>
<comment type="similarity">
    <text evidence="9">Belongs to the FAD-dependent urate hydroxylase family.</text>
</comment>
<evidence type="ECO:0000256" key="8">
    <source>
        <dbReference type="ARBA" id="ARBA00023033"/>
    </source>
</evidence>
<evidence type="ECO:0000256" key="7">
    <source>
        <dbReference type="ARBA" id="ARBA00023027"/>
    </source>
</evidence>
<evidence type="ECO:0000256" key="4">
    <source>
        <dbReference type="ARBA" id="ARBA00022631"/>
    </source>
</evidence>